<dbReference type="EMBL" id="AJWJ01000192">
    <property type="protein sequence ID" value="KAF2073638.1"/>
    <property type="molecule type" value="Genomic_DNA"/>
</dbReference>
<keyword evidence="2" id="KW-1185">Reference proteome</keyword>
<dbReference type="GO" id="GO:0001682">
    <property type="term" value="P:tRNA 5'-leader removal"/>
    <property type="evidence" value="ECO:0007669"/>
    <property type="project" value="InterPro"/>
</dbReference>
<accession>A0A8J4PSD7</accession>
<dbReference type="InterPro" id="IPR013893">
    <property type="entry name" value="RNase_P_Rpp40"/>
</dbReference>
<dbReference type="GO" id="GO:0000447">
    <property type="term" value="P:endonucleolytic cleavage in ITS1 to separate SSU-rRNA from 5.8S rRNA and LSU-rRNA from tricistronic rRNA transcript (SSU-rRNA, 5.8S rRNA, LSU-rRNA)"/>
    <property type="evidence" value="ECO:0007669"/>
    <property type="project" value="TreeGrafter"/>
</dbReference>
<dbReference type="AlphaFoldDB" id="A0A8J4PSD7"/>
<sequence>MINGHDVPNGKLIHYRGQVDLDNEKEAKEFYTKYINGHWYNQKVQLILPIKDSVKTNTKSSGSLLSQGFMSSKLEIEQEILPLFDSDDSSDQQQCFYEIETTIDLLLSSAFIKSFIKPGGFHALSQLSYIDSGNVVAFLPDATVVLNVDKDTYQQLGIVGKASTFKNNDRYVIRFTMKDLTPASKSHNRILSLLTNRVSSVRMIAFLERDNKLVPIQFPSGVKVVKRMNSISSEMKFYRVPDGKLINEYLEPTTVDQKQQQQQDVDKKQIIKEFILEWTELIGLVSNDLNIHPDNDVDIGNYLLSNSKSTECFIGSFTGFISNLVIINLIEKLNKLIKSGTIEWGCLNIFGFSDTPISWRSFEHGYLYGGENDQSLLFLKDNQFLSSNIVGSLDHYC</sequence>
<dbReference type="Pfam" id="PF08584">
    <property type="entry name" value="Ribonuc_P_40"/>
    <property type="match status" value="1"/>
</dbReference>
<dbReference type="Proteomes" id="UP000695562">
    <property type="component" value="Unassembled WGS sequence"/>
</dbReference>
<dbReference type="PANTHER" id="PTHR15396">
    <property type="entry name" value="RIBONUCLEASE P PROTEIN SUBUNIT P40"/>
    <property type="match status" value="1"/>
</dbReference>
<dbReference type="GO" id="GO:0030681">
    <property type="term" value="C:multimeric ribonuclease P complex"/>
    <property type="evidence" value="ECO:0007669"/>
    <property type="project" value="TreeGrafter"/>
</dbReference>
<dbReference type="GO" id="GO:0004526">
    <property type="term" value="F:ribonuclease P activity"/>
    <property type="evidence" value="ECO:0007669"/>
    <property type="project" value="TreeGrafter"/>
</dbReference>
<organism evidence="1 2">
    <name type="scientific">Polysphondylium violaceum</name>
    <dbReference type="NCBI Taxonomy" id="133409"/>
    <lineage>
        <taxon>Eukaryota</taxon>
        <taxon>Amoebozoa</taxon>
        <taxon>Evosea</taxon>
        <taxon>Eumycetozoa</taxon>
        <taxon>Dictyostelia</taxon>
        <taxon>Dictyosteliales</taxon>
        <taxon>Dictyosteliaceae</taxon>
        <taxon>Polysphondylium</taxon>
    </lineage>
</organism>
<reference evidence="1" key="1">
    <citation type="submission" date="2020-01" db="EMBL/GenBank/DDBJ databases">
        <title>Development of genomics and gene disruption for Polysphondylium violaceum indicates a role for the polyketide synthase stlB in stalk morphogenesis.</title>
        <authorList>
            <person name="Narita B."/>
            <person name="Kawabe Y."/>
            <person name="Kin K."/>
            <person name="Saito T."/>
            <person name="Gibbs R."/>
            <person name="Kuspa A."/>
            <person name="Muzny D."/>
            <person name="Queller D."/>
            <person name="Richards S."/>
            <person name="Strassman J."/>
            <person name="Sucgang R."/>
            <person name="Worley K."/>
            <person name="Schaap P."/>
        </authorList>
    </citation>
    <scope>NUCLEOTIDE SEQUENCE</scope>
    <source>
        <strain evidence="1">QSvi11</strain>
    </source>
</reference>
<evidence type="ECO:0000313" key="2">
    <source>
        <dbReference type="Proteomes" id="UP000695562"/>
    </source>
</evidence>
<dbReference type="GO" id="GO:0000172">
    <property type="term" value="C:ribonuclease MRP complex"/>
    <property type="evidence" value="ECO:0007669"/>
    <property type="project" value="TreeGrafter"/>
</dbReference>
<protein>
    <submittedName>
        <fullName evidence="1">Uncharacterized protein</fullName>
    </submittedName>
</protein>
<gene>
    <name evidence="1" type="ORF">CYY_005057</name>
</gene>
<comment type="caution">
    <text evidence="1">The sequence shown here is derived from an EMBL/GenBank/DDBJ whole genome shotgun (WGS) entry which is preliminary data.</text>
</comment>
<proteinExistence type="predicted"/>
<evidence type="ECO:0000313" key="1">
    <source>
        <dbReference type="EMBL" id="KAF2073638.1"/>
    </source>
</evidence>
<name>A0A8J4PSD7_9MYCE</name>
<dbReference type="OrthoDB" id="63112at2759"/>
<dbReference type="PANTHER" id="PTHR15396:SF1">
    <property type="entry name" value="RIBONUCLEASE P PROTEIN SUBUNIT P40"/>
    <property type="match status" value="1"/>
</dbReference>
<dbReference type="GO" id="GO:0000171">
    <property type="term" value="F:ribonuclease MRP activity"/>
    <property type="evidence" value="ECO:0007669"/>
    <property type="project" value="TreeGrafter"/>
</dbReference>